<dbReference type="KEGG" id="ege:EM595_0988"/>
<organism evidence="1 2">
    <name type="scientific">Duffyella gerundensis</name>
    <dbReference type="NCBI Taxonomy" id="1619313"/>
    <lineage>
        <taxon>Bacteria</taxon>
        <taxon>Pseudomonadati</taxon>
        <taxon>Pseudomonadota</taxon>
        <taxon>Gammaproteobacteria</taxon>
        <taxon>Enterobacterales</taxon>
        <taxon>Erwiniaceae</taxon>
        <taxon>Duffyella</taxon>
    </lineage>
</organism>
<dbReference type="Proteomes" id="UP000059419">
    <property type="component" value="Chromosome 1"/>
</dbReference>
<dbReference type="PATRIC" id="fig|1619313.3.peg.1027"/>
<reference evidence="2" key="1">
    <citation type="submission" date="2015-11" db="EMBL/GenBank/DDBJ databases">
        <authorList>
            <person name="Blom J."/>
        </authorList>
    </citation>
    <scope>NUCLEOTIDE SEQUENCE [LARGE SCALE GENOMIC DNA]</scope>
</reference>
<sequence>MNIDNIVTEQRFQCCMSIILAQFSRFARDPACLWTG</sequence>
<evidence type="ECO:0000313" key="1">
    <source>
        <dbReference type="EMBL" id="CUU23224.1"/>
    </source>
</evidence>
<protein>
    <submittedName>
        <fullName evidence="1">Uncharacterized protein</fullName>
    </submittedName>
</protein>
<accession>A0A0U5L1E5</accession>
<keyword evidence="2" id="KW-1185">Reference proteome</keyword>
<proteinExistence type="predicted"/>
<dbReference type="EMBL" id="LN907827">
    <property type="protein sequence ID" value="CUU23224.1"/>
    <property type="molecule type" value="Genomic_DNA"/>
</dbReference>
<evidence type="ECO:0000313" key="2">
    <source>
        <dbReference type="Proteomes" id="UP000059419"/>
    </source>
</evidence>
<name>A0A0U5L1E5_9GAMM</name>
<gene>
    <name evidence="1" type="ORF">EM595_0988</name>
</gene>
<dbReference type="AlphaFoldDB" id="A0A0U5L1E5"/>